<reference evidence="9 10" key="1">
    <citation type="submission" date="2020-08" db="EMBL/GenBank/DDBJ databases">
        <authorList>
            <person name="Newling K."/>
            <person name="Davey J."/>
            <person name="Forrester S."/>
        </authorList>
    </citation>
    <scope>NUCLEOTIDE SEQUENCE [LARGE SCALE GENOMIC DNA]</scope>
    <source>
        <strain evidence="10">Crithidia deanei Carvalho (ATCC PRA-265)</strain>
    </source>
</reference>
<evidence type="ECO:0000256" key="2">
    <source>
        <dbReference type="ARBA" id="ARBA00004245"/>
    </source>
</evidence>
<evidence type="ECO:0000256" key="7">
    <source>
        <dbReference type="SAM" id="SignalP"/>
    </source>
</evidence>
<name>A0A7G2CPY8_9TRYP</name>
<keyword evidence="3" id="KW-0963">Cytoplasm</keyword>
<accession>A0A7G2CPY8</accession>
<keyword evidence="10" id="KW-1185">Reference proteome</keyword>
<organism evidence="9 10">
    <name type="scientific">Angomonas deanei</name>
    <dbReference type="NCBI Taxonomy" id="59799"/>
    <lineage>
        <taxon>Eukaryota</taxon>
        <taxon>Discoba</taxon>
        <taxon>Euglenozoa</taxon>
        <taxon>Kinetoplastea</taxon>
        <taxon>Metakinetoplastina</taxon>
        <taxon>Trypanosomatida</taxon>
        <taxon>Trypanosomatidae</taxon>
        <taxon>Strigomonadinae</taxon>
        <taxon>Angomonas</taxon>
    </lineage>
</organism>
<feature type="domain" description="Enkurin" evidence="8">
    <location>
        <begin position="207"/>
        <end position="299"/>
    </location>
</feature>
<dbReference type="PROSITE" id="PS51665">
    <property type="entry name" value="ENKURIN"/>
    <property type="match status" value="1"/>
</dbReference>
<keyword evidence="5" id="KW-0966">Cell projection</keyword>
<gene>
    <name evidence="9" type="ORF">ADEAN_000870800</name>
</gene>
<feature type="chain" id="PRO_5028800189" evidence="7">
    <location>
        <begin position="19"/>
        <end position="301"/>
    </location>
</feature>
<dbReference type="Proteomes" id="UP000515908">
    <property type="component" value="Chromosome 20"/>
</dbReference>
<protein>
    <submittedName>
        <fullName evidence="9">Calmodulin-binding, putative</fullName>
    </submittedName>
</protein>
<dbReference type="GO" id="GO:0005929">
    <property type="term" value="C:cilium"/>
    <property type="evidence" value="ECO:0007669"/>
    <property type="project" value="UniProtKB-SubCell"/>
</dbReference>
<feature type="region of interest" description="Disordered" evidence="6">
    <location>
        <begin position="75"/>
        <end position="120"/>
    </location>
</feature>
<feature type="region of interest" description="Disordered" evidence="6">
    <location>
        <begin position="146"/>
        <end position="240"/>
    </location>
</feature>
<dbReference type="InterPro" id="IPR052102">
    <property type="entry name" value="Enkurin_domain-protein"/>
</dbReference>
<evidence type="ECO:0000259" key="8">
    <source>
        <dbReference type="PROSITE" id="PS51665"/>
    </source>
</evidence>
<feature type="compositionally biased region" description="Basic and acidic residues" evidence="6">
    <location>
        <begin position="204"/>
        <end position="226"/>
    </location>
</feature>
<evidence type="ECO:0000256" key="1">
    <source>
        <dbReference type="ARBA" id="ARBA00004138"/>
    </source>
</evidence>
<evidence type="ECO:0000256" key="5">
    <source>
        <dbReference type="ARBA" id="ARBA00023273"/>
    </source>
</evidence>
<evidence type="ECO:0000313" key="9">
    <source>
        <dbReference type="EMBL" id="CAD2221177.1"/>
    </source>
</evidence>
<dbReference type="VEuPathDB" id="TriTrypDB:ADEAN_000870800"/>
<keyword evidence="7" id="KW-0732">Signal</keyword>
<dbReference type="EMBL" id="LR877164">
    <property type="protein sequence ID" value="CAD2221177.1"/>
    <property type="molecule type" value="Genomic_DNA"/>
</dbReference>
<proteinExistence type="predicted"/>
<feature type="signal peptide" evidence="7">
    <location>
        <begin position="1"/>
        <end position="18"/>
    </location>
</feature>
<dbReference type="PANTHER" id="PTHR21490">
    <property type="entry name" value="ENKURIN-RELATED"/>
    <property type="match status" value="1"/>
</dbReference>
<evidence type="ECO:0000256" key="6">
    <source>
        <dbReference type="SAM" id="MobiDB-lite"/>
    </source>
</evidence>
<keyword evidence="4" id="KW-0206">Cytoskeleton</keyword>
<dbReference type="Pfam" id="PF13864">
    <property type="entry name" value="Enkurin"/>
    <property type="match status" value="1"/>
</dbReference>
<evidence type="ECO:0000256" key="4">
    <source>
        <dbReference type="ARBA" id="ARBA00023212"/>
    </source>
</evidence>
<comment type="subcellular location">
    <subcellularLocation>
        <location evidence="1">Cell projection</location>
        <location evidence="1">Cilium</location>
    </subcellularLocation>
    <subcellularLocation>
        <location evidence="2">Cytoplasm</location>
        <location evidence="2">Cytoskeleton</location>
    </subcellularLocation>
</comment>
<sequence length="301" mass="33829">MVLFLRLSVNLFSPLLSAHCLYWAGRTCFCNYSHFFVLNQQTIKRNNRPKPAKQAFSRMSNAARQNRQLLREQQQLNAERRSQDSAGMAKRSQEVKKTQAQYDHVQPRVGKGAAPAGGASNDDVEIKVYVRECEDSSEFFRFMENEGQPTSGAAPARPAASKRTPSTKKSVKGAPRSGSTKRAAAEPTAPAEGRGKVPKYLQKRMAEMEAEKQAIEDEKQRKKELAKIPPGHRAVSEEEKADTLERLAARRAELEAELGKIPLRFDTVSIRNKRQAIEDELQQIESTRVKYNTKGALYVPI</sequence>
<dbReference type="InterPro" id="IPR027012">
    <property type="entry name" value="Enkurin_dom"/>
</dbReference>
<evidence type="ECO:0000256" key="3">
    <source>
        <dbReference type="ARBA" id="ARBA00022490"/>
    </source>
</evidence>
<dbReference type="GO" id="GO:0005881">
    <property type="term" value="C:cytoplasmic microtubule"/>
    <property type="evidence" value="ECO:0007669"/>
    <property type="project" value="TreeGrafter"/>
</dbReference>
<dbReference type="AlphaFoldDB" id="A0A7G2CPY8"/>
<dbReference type="PANTHER" id="PTHR21490:SF2">
    <property type="entry name" value="ENKURIN DOMAIN-CONTAINING PROTEIN 1"/>
    <property type="match status" value="1"/>
</dbReference>
<evidence type="ECO:0000313" key="10">
    <source>
        <dbReference type="Proteomes" id="UP000515908"/>
    </source>
</evidence>